<evidence type="ECO:0000256" key="6">
    <source>
        <dbReference type="SAM" id="MobiDB-lite"/>
    </source>
</evidence>
<proteinExistence type="predicted"/>
<gene>
    <name evidence="9" type="ORF">H4Q32_004202</name>
</gene>
<comment type="caution">
    <text evidence="9">The sequence shown here is derived from an EMBL/GenBank/DDBJ whole genome shotgun (WGS) entry which is preliminary data.</text>
</comment>
<dbReference type="PROSITE" id="PS51021">
    <property type="entry name" value="BAR"/>
    <property type="match status" value="1"/>
</dbReference>
<dbReference type="Proteomes" id="UP000830375">
    <property type="component" value="Unassembled WGS sequence"/>
</dbReference>
<dbReference type="PANTHER" id="PTHR46514">
    <property type="entry name" value="AMPHIPHYSIN"/>
    <property type="match status" value="1"/>
</dbReference>
<feature type="region of interest" description="Disordered" evidence="6">
    <location>
        <begin position="639"/>
        <end position="1214"/>
    </location>
</feature>
<dbReference type="InterPro" id="IPR004148">
    <property type="entry name" value="BAR_dom"/>
</dbReference>
<feature type="compositionally biased region" description="Polar residues" evidence="6">
    <location>
        <begin position="926"/>
        <end position="942"/>
    </location>
</feature>
<dbReference type="InterPro" id="IPR001452">
    <property type="entry name" value="SH3_domain"/>
</dbReference>
<dbReference type="Pfam" id="PF14604">
    <property type="entry name" value="SH3_9"/>
    <property type="match status" value="1"/>
</dbReference>
<feature type="compositionally biased region" description="Polar residues" evidence="6">
    <location>
        <begin position="1039"/>
        <end position="1054"/>
    </location>
</feature>
<feature type="region of interest" description="Disordered" evidence="6">
    <location>
        <begin position="278"/>
        <end position="348"/>
    </location>
</feature>
<feature type="compositionally biased region" description="Low complexity" evidence="6">
    <location>
        <begin position="899"/>
        <end position="909"/>
    </location>
</feature>
<dbReference type="SMART" id="SM00721">
    <property type="entry name" value="BAR"/>
    <property type="match status" value="1"/>
</dbReference>
<dbReference type="SUPFAM" id="SSF103657">
    <property type="entry name" value="BAR/IMD domain-like"/>
    <property type="match status" value="1"/>
</dbReference>
<feature type="compositionally biased region" description="Basic and acidic residues" evidence="6">
    <location>
        <begin position="500"/>
        <end position="511"/>
    </location>
</feature>
<feature type="compositionally biased region" description="Polar residues" evidence="6">
    <location>
        <begin position="430"/>
        <end position="442"/>
    </location>
</feature>
<dbReference type="Gene3D" id="1.20.1270.60">
    <property type="entry name" value="Arfaptin homology (AH) domain/BAR domain"/>
    <property type="match status" value="1"/>
</dbReference>
<dbReference type="SUPFAM" id="SSF50044">
    <property type="entry name" value="SH3-domain"/>
    <property type="match status" value="1"/>
</dbReference>
<feature type="domain" description="BAR" evidence="8">
    <location>
        <begin position="25"/>
        <end position="274"/>
    </location>
</feature>
<evidence type="ECO:0000259" key="7">
    <source>
        <dbReference type="PROSITE" id="PS50002"/>
    </source>
</evidence>
<feature type="compositionally biased region" description="Polar residues" evidence="6">
    <location>
        <begin position="887"/>
        <end position="898"/>
    </location>
</feature>
<dbReference type="CDD" id="cd07611">
    <property type="entry name" value="BAR_Amphiphysin_I_II"/>
    <property type="match status" value="1"/>
</dbReference>
<dbReference type="PANTHER" id="PTHR46514:SF2">
    <property type="entry name" value="AMPHIPHYSIN"/>
    <property type="match status" value="1"/>
</dbReference>
<protein>
    <submittedName>
        <fullName evidence="9">Amphiphysin</fullName>
    </submittedName>
</protein>
<evidence type="ECO:0000313" key="9">
    <source>
        <dbReference type="EMBL" id="KAI2667658.1"/>
    </source>
</evidence>
<evidence type="ECO:0000256" key="3">
    <source>
        <dbReference type="ARBA" id="ARBA00022490"/>
    </source>
</evidence>
<feature type="compositionally biased region" description="Polar residues" evidence="6">
    <location>
        <begin position="739"/>
        <end position="760"/>
    </location>
</feature>
<dbReference type="InterPro" id="IPR003005">
    <property type="entry name" value="Amphiphysin"/>
</dbReference>
<comment type="subcellular location">
    <subcellularLocation>
        <location evidence="1">Cytoplasm</location>
    </subcellularLocation>
</comment>
<sequence>MGRQRGGHVTEGLFLAERPDRLGSVLQKLGKADETKDEQFEQCVQNFKRQEFEGSRLQREMKAYIAAVKGMQQASRNLTESLHEVYEPDWHGKDDVMTIGKNCDALWEDFHQKLVDSTINTLETYLTQFPDLKMRVAKRSRKLIDYDSARHHLETLQASTMRNEKKIAKAEEDLKKAQRVFDDLNVGLQDELPTLWDSRVGFYVSTFQNVSSLEARFHREISFTQHVAVSGHQCIVKDFFRQKGFTVQLGTEAAAKLCHKLYEVMNKLAEQHSDKMFTIQGAPSDSGPLRLARTPTPPDDESPDSSPAASPNHTLRPTSPGPPRPKSPSQLKMGPPKPPPPKVTPTKELQQEQIIDLFDGGFPEISVTSPQPNEKPGESLLDLDFDPFKPDESTPIGQTQSPISQGNAAQPAQPAADAGFTANWAADFGSSATTGTEESANAQPAADGQGWPPAEGWPTEAPSQPQGEAATDEVRAWNPESYPEPNPDCDPCDVGGGEAKQQHPEQGKESVEQGQTDWAKDQVEWAEEKAGCGSNERDAEETVGLQPMPGIIFTNEFGQEIQDPTEGIGGDSSRWGLSSQVDLDGSGSEYETAEEWGDVPGQNGGWVSADDELECAENENPVVAPEQGTVAQEGFADWATADSVPEQITPADSGFGGDAFAANWDQPEATPCVSELENESLDESLSDPAKAGADTPQNVLESTPSSDPFDTEGNDPFGTGDDPFAASGDDPFGMGNDPFATSHQDPSGFSGSDPFASTGSDLFGTEGLSTESPKSGFPSDPFAETQSAGEGQWAADPFATEFSSDPFATGGNQDPFANEITSDPFASESGGDPFTSENNQGWAGGWESIGTKESDEQGKDSDVFDDKTGHANGFAQWAAFPTPAADSENSSKGSWQEVSDSSGFFSSDGQGNFTAGWPGEAVPSQDPFTSFPGQQDTSNAKSTIAEDQVCHKEPENSDLSEDEVANRRYGKLYQEIDTELEEDATVPTFVADFDKMSEAEAPEGDVAEGEGEAAPASEPEGGEGPVTTPPADTQPEEITASSPPAETATSTVESPVSAETEAAEQAEESASVQETQKESPTEAALATFEDKESPIEETPTIDAKPEEEASSLEAKPGDEPDNVEPKPTDEPDKVDTQPGDVPDNIEHKPGDAPDNVEPQPGDETSKEGAANNGKAEEKMPIPSVVIEPASSNEGDDDRDGDITSPIATSGNGVETMHDFEAANPDELELKKGDIVLVVPTELSEDQDAGWLTGIRESDWEQRGTSAQKGLFPENFTQRLE</sequence>
<evidence type="ECO:0000256" key="2">
    <source>
        <dbReference type="ARBA" id="ARBA00022443"/>
    </source>
</evidence>
<reference evidence="9 10" key="1">
    <citation type="submission" date="2022-01" db="EMBL/GenBank/DDBJ databases">
        <title>A high-quality chromosome-level genome assembly of rohu carp, Labeo rohita.</title>
        <authorList>
            <person name="Arick M.A. II"/>
            <person name="Hsu C.-Y."/>
            <person name="Magbanua Z."/>
            <person name="Pechanova O."/>
            <person name="Grover C."/>
            <person name="Miller E."/>
            <person name="Thrash A."/>
            <person name="Ezzel L."/>
            <person name="Alam S."/>
            <person name="Benzie J."/>
            <person name="Hamilton M."/>
            <person name="Karsi A."/>
            <person name="Lawrence M.L."/>
            <person name="Peterson D.G."/>
        </authorList>
    </citation>
    <scope>NUCLEOTIDE SEQUENCE [LARGE SCALE GENOMIC DNA]</scope>
    <source>
        <strain evidence="10">BAU-BD-2019</strain>
        <tissue evidence="9">Blood</tissue>
    </source>
</reference>
<feature type="region of interest" description="Disordered" evidence="6">
    <location>
        <begin position="561"/>
        <end position="605"/>
    </location>
</feature>
<keyword evidence="10" id="KW-1185">Reference proteome</keyword>
<feature type="domain" description="SH3" evidence="7">
    <location>
        <begin position="1208"/>
        <end position="1280"/>
    </location>
</feature>
<dbReference type="EMBL" id="JACTAM010000002">
    <property type="protein sequence ID" value="KAI2667658.1"/>
    <property type="molecule type" value="Genomic_DNA"/>
</dbReference>
<feature type="compositionally biased region" description="Polar residues" evidence="6">
    <location>
        <begin position="395"/>
        <end position="407"/>
    </location>
</feature>
<feature type="region of interest" description="Disordered" evidence="6">
    <location>
        <begin position="361"/>
        <end position="521"/>
    </location>
</feature>
<evidence type="ECO:0000313" key="10">
    <source>
        <dbReference type="Proteomes" id="UP000830375"/>
    </source>
</evidence>
<feature type="region of interest" description="Disordered" evidence="6">
    <location>
        <begin position="1259"/>
        <end position="1280"/>
    </location>
</feature>
<evidence type="ECO:0000259" key="8">
    <source>
        <dbReference type="PROSITE" id="PS51021"/>
    </source>
</evidence>
<organism evidence="9 10">
    <name type="scientific">Labeo rohita</name>
    <name type="common">Indian major carp</name>
    <name type="synonym">Cyprinus rohita</name>
    <dbReference type="NCBI Taxonomy" id="84645"/>
    <lineage>
        <taxon>Eukaryota</taxon>
        <taxon>Metazoa</taxon>
        <taxon>Chordata</taxon>
        <taxon>Craniata</taxon>
        <taxon>Vertebrata</taxon>
        <taxon>Euteleostomi</taxon>
        <taxon>Actinopterygii</taxon>
        <taxon>Neopterygii</taxon>
        <taxon>Teleostei</taxon>
        <taxon>Ostariophysi</taxon>
        <taxon>Cypriniformes</taxon>
        <taxon>Cyprinidae</taxon>
        <taxon>Labeoninae</taxon>
        <taxon>Labeonini</taxon>
        <taxon>Labeo</taxon>
    </lineage>
</organism>
<feature type="coiled-coil region" evidence="5">
    <location>
        <begin position="153"/>
        <end position="187"/>
    </location>
</feature>
<keyword evidence="3" id="KW-0963">Cytoplasm</keyword>
<feature type="compositionally biased region" description="Low complexity" evidence="6">
    <location>
        <begin position="408"/>
        <end position="418"/>
    </location>
</feature>
<evidence type="ECO:0000256" key="1">
    <source>
        <dbReference type="ARBA" id="ARBA00004496"/>
    </source>
</evidence>
<evidence type="ECO:0000256" key="4">
    <source>
        <dbReference type="PROSITE-ProRule" id="PRU00192"/>
    </source>
</evidence>
<dbReference type="PRINTS" id="PR01251">
    <property type="entry name" value="AMPHIPHYSIN"/>
</dbReference>
<feature type="compositionally biased region" description="Basic and acidic residues" evidence="6">
    <location>
        <begin position="1115"/>
        <end position="1135"/>
    </location>
</feature>
<dbReference type="InterPro" id="IPR027267">
    <property type="entry name" value="AH/BAR_dom_sf"/>
</dbReference>
<name>A0ABQ8MXT2_LABRO</name>
<feature type="compositionally biased region" description="Low complexity" evidence="6">
    <location>
        <begin position="1012"/>
        <end position="1030"/>
    </location>
</feature>
<feature type="compositionally biased region" description="Acidic residues" evidence="6">
    <location>
        <begin position="676"/>
        <end position="685"/>
    </location>
</feature>
<accession>A0ABQ8MXT2</accession>
<dbReference type="InterPro" id="IPR036028">
    <property type="entry name" value="SH3-like_dom_sf"/>
</dbReference>
<keyword evidence="5" id="KW-0175">Coiled coil</keyword>
<feature type="compositionally biased region" description="Basic and acidic residues" evidence="6">
    <location>
        <begin position="850"/>
        <end position="869"/>
    </location>
</feature>
<feature type="compositionally biased region" description="Acidic residues" evidence="6">
    <location>
        <begin position="1000"/>
        <end position="1011"/>
    </location>
</feature>
<dbReference type="Pfam" id="PF03114">
    <property type="entry name" value="BAR"/>
    <property type="match status" value="1"/>
</dbReference>
<dbReference type="Gene3D" id="2.30.30.40">
    <property type="entry name" value="SH3 Domains"/>
    <property type="match status" value="1"/>
</dbReference>
<keyword evidence="2 4" id="KW-0728">SH3 domain</keyword>
<dbReference type="PROSITE" id="PS50002">
    <property type="entry name" value="SH3"/>
    <property type="match status" value="1"/>
</dbReference>
<evidence type="ECO:0000256" key="5">
    <source>
        <dbReference type="SAM" id="Coils"/>
    </source>
</evidence>
<feature type="compositionally biased region" description="Polar residues" evidence="6">
    <location>
        <begin position="695"/>
        <end position="708"/>
    </location>
</feature>
<dbReference type="SMART" id="SM00326">
    <property type="entry name" value="SH3"/>
    <property type="match status" value="1"/>
</dbReference>